<protein>
    <recommendedName>
        <fullName evidence="3">Ubiquinol-cytochrome-c reductase complex assembly factor 2</fullName>
    </recommendedName>
</protein>
<dbReference type="GO" id="GO:0043022">
    <property type="term" value="F:ribosome binding"/>
    <property type="evidence" value="ECO:0007669"/>
    <property type="project" value="InterPro"/>
</dbReference>
<comment type="caution">
    <text evidence="1">The sequence shown here is derived from an EMBL/GenBank/DDBJ whole genome shotgun (WGS) entry which is preliminary data.</text>
</comment>
<dbReference type="AlphaFoldDB" id="W9CLB9"/>
<gene>
    <name evidence="1" type="ORF">SBOR_2799</name>
</gene>
<organism evidence="1 2">
    <name type="scientific">Sclerotinia borealis (strain F-4128)</name>
    <dbReference type="NCBI Taxonomy" id="1432307"/>
    <lineage>
        <taxon>Eukaryota</taxon>
        <taxon>Fungi</taxon>
        <taxon>Dikarya</taxon>
        <taxon>Ascomycota</taxon>
        <taxon>Pezizomycotina</taxon>
        <taxon>Leotiomycetes</taxon>
        <taxon>Helotiales</taxon>
        <taxon>Sclerotiniaceae</taxon>
        <taxon>Sclerotinia</taxon>
    </lineage>
</organism>
<dbReference type="Pfam" id="PF20180">
    <property type="entry name" value="UQCC2_CBP6"/>
    <property type="match status" value="1"/>
</dbReference>
<evidence type="ECO:0008006" key="3">
    <source>
        <dbReference type="Google" id="ProtNLM"/>
    </source>
</evidence>
<proteinExistence type="predicted"/>
<dbReference type="PANTHER" id="PTHR28250:SF1">
    <property type="entry name" value="CYTOCHROME B PRE-MRNA-PROCESSING PROTEIN 6"/>
    <property type="match status" value="1"/>
</dbReference>
<dbReference type="OrthoDB" id="2107880at2759"/>
<dbReference type="HOGENOM" id="CLU_138679_1_0_1"/>
<dbReference type="GO" id="GO:0061671">
    <property type="term" value="C:Cbp3p-Cbp6 complex"/>
    <property type="evidence" value="ECO:0007669"/>
    <property type="project" value="InterPro"/>
</dbReference>
<dbReference type="GO" id="GO:0034551">
    <property type="term" value="P:mitochondrial respiratory chain complex III assembly"/>
    <property type="evidence" value="ECO:0007669"/>
    <property type="project" value="TreeGrafter"/>
</dbReference>
<evidence type="ECO:0000313" key="2">
    <source>
        <dbReference type="Proteomes" id="UP000019487"/>
    </source>
</evidence>
<dbReference type="InterPro" id="IPR037653">
    <property type="entry name" value="Cbp6"/>
</dbReference>
<sequence length="119" mass="14019">MSLSPAHRHYIRALSRWPKDALRPEAQFQDALRRRLARVTAASAGTDTFNEKRELGQVNALYSLVENRYRIKYPLTSKIMKPASNPTYYEDLIKELEEAPHRSWFQQQVNKWKGALRFQ</sequence>
<reference evidence="1 2" key="1">
    <citation type="journal article" date="2014" name="Genome Announc.">
        <title>Draft genome sequence of Sclerotinia borealis, a psychrophilic plant pathogenic fungus.</title>
        <authorList>
            <person name="Mardanov A.V."/>
            <person name="Beletsky A.V."/>
            <person name="Kadnikov V.V."/>
            <person name="Ignatov A.N."/>
            <person name="Ravin N.V."/>
        </authorList>
    </citation>
    <scope>NUCLEOTIDE SEQUENCE [LARGE SCALE GENOMIC DNA]</scope>
    <source>
        <strain evidence="2">F-4157</strain>
    </source>
</reference>
<name>W9CLB9_SCLBF</name>
<dbReference type="EMBL" id="AYSA01000123">
    <property type="protein sequence ID" value="ESZ96798.1"/>
    <property type="molecule type" value="Genomic_DNA"/>
</dbReference>
<keyword evidence="2" id="KW-1185">Reference proteome</keyword>
<accession>W9CLB9</accession>
<dbReference type="PANTHER" id="PTHR28250">
    <property type="entry name" value="CYTOCHROME B PRE-MRNA-PROCESSING PROTEIN 6"/>
    <property type="match status" value="1"/>
</dbReference>
<evidence type="ECO:0000313" key="1">
    <source>
        <dbReference type="EMBL" id="ESZ96798.1"/>
    </source>
</evidence>
<dbReference type="Proteomes" id="UP000019487">
    <property type="component" value="Unassembled WGS sequence"/>
</dbReference>